<feature type="region of interest" description="Disordered" evidence="1">
    <location>
        <begin position="680"/>
        <end position="708"/>
    </location>
</feature>
<feature type="region of interest" description="Disordered" evidence="1">
    <location>
        <begin position="488"/>
        <end position="641"/>
    </location>
</feature>
<evidence type="ECO:0000313" key="3">
    <source>
        <dbReference type="EnsemblFungi" id="MAPG_02538T0"/>
    </source>
</evidence>
<keyword evidence="4" id="KW-1185">Reference proteome</keyword>
<protein>
    <submittedName>
        <fullName evidence="2 3">Uncharacterized protein</fullName>
    </submittedName>
</protein>
<dbReference type="VEuPathDB" id="FungiDB:MAPG_02538"/>
<organism evidence="3 4">
    <name type="scientific">Magnaporthiopsis poae (strain ATCC 64411 / 73-15)</name>
    <name type="common">Kentucky bluegrass fungus</name>
    <name type="synonym">Magnaporthe poae</name>
    <dbReference type="NCBI Taxonomy" id="644358"/>
    <lineage>
        <taxon>Eukaryota</taxon>
        <taxon>Fungi</taxon>
        <taxon>Dikarya</taxon>
        <taxon>Ascomycota</taxon>
        <taxon>Pezizomycotina</taxon>
        <taxon>Sordariomycetes</taxon>
        <taxon>Sordariomycetidae</taxon>
        <taxon>Magnaporthales</taxon>
        <taxon>Magnaporthaceae</taxon>
        <taxon>Magnaporthiopsis</taxon>
    </lineage>
</organism>
<dbReference type="OrthoDB" id="3439512at2759"/>
<dbReference type="Proteomes" id="UP000011715">
    <property type="component" value="Unassembled WGS sequence"/>
</dbReference>
<evidence type="ECO:0000256" key="1">
    <source>
        <dbReference type="SAM" id="MobiDB-lite"/>
    </source>
</evidence>
<dbReference type="AlphaFoldDB" id="A0A0C4DRM5"/>
<feature type="region of interest" description="Disordered" evidence="1">
    <location>
        <begin position="1052"/>
        <end position="1074"/>
    </location>
</feature>
<reference evidence="2" key="3">
    <citation type="submission" date="2011-03" db="EMBL/GenBank/DDBJ databases">
        <title>Annotation of Magnaporthe poae ATCC 64411.</title>
        <authorList>
            <person name="Ma L.-J."/>
            <person name="Dead R."/>
            <person name="Young S.K."/>
            <person name="Zeng Q."/>
            <person name="Gargeya S."/>
            <person name="Fitzgerald M."/>
            <person name="Haas B."/>
            <person name="Abouelleil A."/>
            <person name="Alvarado L."/>
            <person name="Arachchi H.M."/>
            <person name="Berlin A."/>
            <person name="Brown A."/>
            <person name="Chapman S.B."/>
            <person name="Chen Z."/>
            <person name="Dunbar C."/>
            <person name="Freedman E."/>
            <person name="Gearin G."/>
            <person name="Gellesch M."/>
            <person name="Goldberg J."/>
            <person name="Griggs A."/>
            <person name="Gujja S."/>
            <person name="Heiman D."/>
            <person name="Howarth C."/>
            <person name="Larson L."/>
            <person name="Lui A."/>
            <person name="MacDonald P.J.P."/>
            <person name="Mehta T."/>
            <person name="Montmayeur A."/>
            <person name="Murphy C."/>
            <person name="Neiman D."/>
            <person name="Pearson M."/>
            <person name="Priest M."/>
            <person name="Roberts A."/>
            <person name="Saif S."/>
            <person name="Shea T."/>
            <person name="Shenoy N."/>
            <person name="Sisk P."/>
            <person name="Stolte C."/>
            <person name="Sykes S."/>
            <person name="Yandava C."/>
            <person name="Wortman J."/>
            <person name="Nusbaum C."/>
            <person name="Birren B."/>
        </authorList>
    </citation>
    <scope>NUCLEOTIDE SEQUENCE</scope>
    <source>
        <strain evidence="2">ATCC 64411</strain>
    </source>
</reference>
<reference evidence="3" key="5">
    <citation type="submission" date="2015-06" db="UniProtKB">
        <authorList>
            <consortium name="EnsemblFungi"/>
        </authorList>
    </citation>
    <scope>IDENTIFICATION</scope>
    <source>
        <strain evidence="3">ATCC 64411</strain>
    </source>
</reference>
<dbReference type="STRING" id="644358.A0A0C4DRM5"/>
<dbReference type="EMBL" id="ADBL01000631">
    <property type="status" value="NOT_ANNOTATED_CDS"/>
    <property type="molecule type" value="Genomic_DNA"/>
</dbReference>
<feature type="compositionally biased region" description="Basic and acidic residues" evidence="1">
    <location>
        <begin position="1052"/>
        <end position="1066"/>
    </location>
</feature>
<feature type="compositionally biased region" description="Low complexity" evidence="1">
    <location>
        <begin position="437"/>
        <end position="447"/>
    </location>
</feature>
<dbReference type="EMBL" id="GL876967">
    <property type="protein sequence ID" value="KLU83478.1"/>
    <property type="molecule type" value="Genomic_DNA"/>
</dbReference>
<gene>
    <name evidence="2" type="ORF">MAPG_02538</name>
</gene>
<reference evidence="3" key="4">
    <citation type="journal article" date="2015" name="G3 (Bethesda)">
        <title>Genome sequences of three phytopathogenic species of the Magnaporthaceae family of fungi.</title>
        <authorList>
            <person name="Okagaki L.H."/>
            <person name="Nunes C.C."/>
            <person name="Sailsbery J."/>
            <person name="Clay B."/>
            <person name="Brown D."/>
            <person name="John T."/>
            <person name="Oh Y."/>
            <person name="Young N."/>
            <person name="Fitzgerald M."/>
            <person name="Haas B.J."/>
            <person name="Zeng Q."/>
            <person name="Young S."/>
            <person name="Adiconis X."/>
            <person name="Fan L."/>
            <person name="Levin J.Z."/>
            <person name="Mitchell T.K."/>
            <person name="Okubara P.A."/>
            <person name="Farman M.L."/>
            <person name="Kohn L.M."/>
            <person name="Birren B."/>
            <person name="Ma L.-J."/>
            <person name="Dean R.A."/>
        </authorList>
    </citation>
    <scope>NUCLEOTIDE SEQUENCE</scope>
    <source>
        <strain evidence="3">ATCC 64411 / 73-15</strain>
    </source>
</reference>
<feature type="region of interest" description="Disordered" evidence="1">
    <location>
        <begin position="363"/>
        <end position="398"/>
    </location>
</feature>
<feature type="compositionally biased region" description="Polar residues" evidence="1">
    <location>
        <begin position="506"/>
        <end position="521"/>
    </location>
</feature>
<reference evidence="2" key="1">
    <citation type="submission" date="2010-05" db="EMBL/GenBank/DDBJ databases">
        <title>The Genome Sequence of Magnaporthe poae strain ATCC 64411.</title>
        <authorList>
            <consortium name="The Broad Institute Genome Sequencing Platform"/>
            <consortium name="Broad Institute Genome Sequencing Center for Infectious Disease"/>
            <person name="Ma L.-J."/>
            <person name="Dead R."/>
            <person name="Young S."/>
            <person name="Zeng Q."/>
            <person name="Koehrsen M."/>
            <person name="Alvarado L."/>
            <person name="Berlin A."/>
            <person name="Chapman S.B."/>
            <person name="Chen Z."/>
            <person name="Freedman E."/>
            <person name="Gellesch M."/>
            <person name="Goldberg J."/>
            <person name="Griggs A."/>
            <person name="Gujja S."/>
            <person name="Heilman E.R."/>
            <person name="Heiman D."/>
            <person name="Hepburn T."/>
            <person name="Howarth C."/>
            <person name="Jen D."/>
            <person name="Larson L."/>
            <person name="Mehta T."/>
            <person name="Neiman D."/>
            <person name="Pearson M."/>
            <person name="Roberts A."/>
            <person name="Saif S."/>
            <person name="Shea T."/>
            <person name="Shenoy N."/>
            <person name="Sisk P."/>
            <person name="Stolte C."/>
            <person name="Sykes S."/>
            <person name="Walk T."/>
            <person name="White J."/>
            <person name="Yandava C."/>
            <person name="Haas B."/>
            <person name="Nusbaum C."/>
            <person name="Birren B."/>
        </authorList>
    </citation>
    <scope>NUCLEOTIDE SEQUENCE</scope>
    <source>
        <strain evidence="2">ATCC 64411</strain>
    </source>
</reference>
<proteinExistence type="predicted"/>
<dbReference type="eggNOG" id="ENOG502SD2N">
    <property type="taxonomic scope" value="Eukaryota"/>
</dbReference>
<evidence type="ECO:0000313" key="2">
    <source>
        <dbReference type="EMBL" id="KLU83478.1"/>
    </source>
</evidence>
<dbReference type="EnsemblFungi" id="MAPG_02538T0">
    <property type="protein sequence ID" value="MAPG_02538T0"/>
    <property type="gene ID" value="MAPG_02538"/>
</dbReference>
<reference evidence="4" key="2">
    <citation type="submission" date="2010-05" db="EMBL/GenBank/DDBJ databases">
        <title>The genome sequence of Magnaporthe poae strain ATCC 64411.</title>
        <authorList>
            <person name="Ma L.-J."/>
            <person name="Dead R."/>
            <person name="Young S."/>
            <person name="Zeng Q."/>
            <person name="Koehrsen M."/>
            <person name="Alvarado L."/>
            <person name="Berlin A."/>
            <person name="Chapman S.B."/>
            <person name="Chen Z."/>
            <person name="Freedman E."/>
            <person name="Gellesch M."/>
            <person name="Goldberg J."/>
            <person name="Griggs A."/>
            <person name="Gujja S."/>
            <person name="Heilman E.R."/>
            <person name="Heiman D."/>
            <person name="Hepburn T."/>
            <person name="Howarth C."/>
            <person name="Jen D."/>
            <person name="Larson L."/>
            <person name="Mehta T."/>
            <person name="Neiman D."/>
            <person name="Pearson M."/>
            <person name="Roberts A."/>
            <person name="Saif S."/>
            <person name="Shea T."/>
            <person name="Shenoy N."/>
            <person name="Sisk P."/>
            <person name="Stolte C."/>
            <person name="Sykes S."/>
            <person name="Walk T."/>
            <person name="White J."/>
            <person name="Yandava C."/>
            <person name="Haas B."/>
            <person name="Nusbaum C."/>
            <person name="Birren B."/>
        </authorList>
    </citation>
    <scope>NUCLEOTIDE SEQUENCE [LARGE SCALE GENOMIC DNA]</scope>
    <source>
        <strain evidence="4">ATCC 64411 / 73-15</strain>
    </source>
</reference>
<evidence type="ECO:0000313" key="4">
    <source>
        <dbReference type="Proteomes" id="UP000011715"/>
    </source>
</evidence>
<feature type="region of interest" description="Disordered" evidence="1">
    <location>
        <begin position="437"/>
        <end position="467"/>
    </location>
</feature>
<feature type="compositionally biased region" description="Basic and acidic residues" evidence="1">
    <location>
        <begin position="576"/>
        <end position="586"/>
    </location>
</feature>
<sequence>MSAAASSTVGSGLPTSSSRAQEEFYLSTFWSYRPRGITHILERARAVIDTPQFEVMYDPRQQWFKVICPKDQTSSVQGRLITLLKSLDGDLSWDRVVDEDGNTMPEIKHQWIQSLRDYSAWSFGQLQAQLDADQNPSPVDRAELPDSVRLFEFVRRWSELDDNEHETVDLDKILPADSRLELERSTGASITADGMGRIVYIGGHTQKAVDGAYERLSCILKHSHDKPFEAIHLVYSEANHVFEVDARLMSAINPTLVTTTLVDPEVGSRMADEYKAISRAASLRIALPNPVSRGFRSLFGPRQLACFKLEEARRYCQAFGDFVFKTKQKVPRPADHRPQLLSHTAADKEASVDAYVETWIQGVPDHSTTSPPPPPGLHLSGRAHGTSQGPQPDQPYKQKVQFPVPLRPAAAAVASPAIKHAVMPAAVKEATQVNPPAATAKKLAPPKGVGVNAPRSKPNAWSSLAPASGSIMDKCPWGRGDAAVKWPELPSKTAKASRAHVKDQKSIASRSETADTQQPPSLTVGADSPMSSTVNIRQPRRARSVAWPPTELQLVDSLSEFPALGTPRPSSPLASRDPKMREERGRPLSANNQGGLDGRGSGPSTQQHRDPSAGTPPPQQGSLLDDVLPAMPPLIPLSHDGDSQAIRFNMEALVPTKSSSSAHPAVRQDDDRSSVVFYETMGQKAASRKKAPRRSELGPTRLDPEPGFLGDLTANMARLSERLRYRPGKVALEVVFGRICLKDFTPSGLATNNRNQDARGWRAEQLLEGMQKAYSRPDTFHFTRILSLFGQDADALCGLPEATSWTLDSRRVVYEFTCEGFGTANVRLGERAKQFVVEVDAINFGFTIADTNRRLAPVAVHCLHRHWDFEVVASHSPTKELEAKYSEFARGLVDSLEIPPNTNRTPTLYYELEPTRLSGGGATAGACVKGVRVRYTARHKCPGGATYLDVVQVQDMTTVSQGIRDGWERFHSFPARECVETGRASLWFEASLSSAKAEALFEANESLGIGEEAAWTVESMEEAGCFKALWEPALAMVKHIDHIGVETWAARGGREAKTEKAPREEKSVDEDGFW</sequence>
<name>A0A0C4DRM5_MAGP6</name>
<accession>A0A0C4DRM5</accession>